<organism evidence="3 4">
    <name type="scientific">Ancrocorticia populi</name>
    <dbReference type="NCBI Taxonomy" id="2175228"/>
    <lineage>
        <taxon>Bacteria</taxon>
        <taxon>Bacillati</taxon>
        <taxon>Actinomycetota</taxon>
        <taxon>Actinomycetes</taxon>
        <taxon>Actinomycetales</taxon>
        <taxon>Actinomycetaceae</taxon>
        <taxon>Ancrocorticia</taxon>
    </lineage>
</organism>
<dbReference type="Proteomes" id="UP000245283">
    <property type="component" value="Unassembled WGS sequence"/>
</dbReference>
<gene>
    <name evidence="3" type="ORF">DD236_06035</name>
</gene>
<dbReference type="AlphaFoldDB" id="A0A2V1K5V0"/>
<dbReference type="Gene3D" id="3.40.50.720">
    <property type="entry name" value="NAD(P)-binding Rossmann-like Domain"/>
    <property type="match status" value="1"/>
</dbReference>
<dbReference type="Pfam" id="PF00106">
    <property type="entry name" value="adh_short"/>
    <property type="match status" value="1"/>
</dbReference>
<reference evidence="4" key="1">
    <citation type="submission" date="2018-05" db="EMBL/GenBank/DDBJ databases">
        <authorList>
            <person name="Li Y."/>
        </authorList>
    </citation>
    <scope>NUCLEOTIDE SEQUENCE [LARGE SCALE GENOMIC DNA]</scope>
    <source>
        <strain evidence="4">sk1b4</strain>
    </source>
</reference>
<dbReference type="SUPFAM" id="SSF51735">
    <property type="entry name" value="NAD(P)-binding Rossmann-fold domains"/>
    <property type="match status" value="1"/>
</dbReference>
<comment type="caution">
    <text evidence="3">The sequence shown here is derived from an EMBL/GenBank/DDBJ whole genome shotgun (WGS) entry which is preliminary data.</text>
</comment>
<evidence type="ECO:0000313" key="3">
    <source>
        <dbReference type="EMBL" id="PWF26419.1"/>
    </source>
</evidence>
<evidence type="ECO:0000256" key="1">
    <source>
        <dbReference type="ARBA" id="ARBA00006484"/>
    </source>
</evidence>
<name>A0A2V1K5V0_9ACTO</name>
<keyword evidence="4" id="KW-1185">Reference proteome</keyword>
<sequence length="263" mass="28451">MTTVPAAEHILITGASRGIGQRMAVELARPGRTLILVARTQKALTNTVAACEEKGAIVCSMACLLEKRDRLAQMLEIIRTDGGVDMVVNCAGVFGSEENPWEADPEDWWYTQLVNVRAPYLIQHSLVPGMLERGGGRIIDLSSGAAIKDRPDTSAYYVSKTALMRLGGSLHLAGYDQGLRVLELAPGVVYTDMTKDAKMHIGRTEWTEPSEAAKIAASFADGELDGLSGCQVRAGSDSLDDLKKRSAEGVGENSRRLRLTDFE</sequence>
<dbReference type="PRINTS" id="PR00081">
    <property type="entry name" value="GDHRDH"/>
</dbReference>
<dbReference type="GO" id="GO:0016491">
    <property type="term" value="F:oxidoreductase activity"/>
    <property type="evidence" value="ECO:0007669"/>
    <property type="project" value="UniProtKB-KW"/>
</dbReference>
<dbReference type="EMBL" id="QETB01000003">
    <property type="protein sequence ID" value="PWF26419.1"/>
    <property type="molecule type" value="Genomic_DNA"/>
</dbReference>
<dbReference type="PANTHER" id="PTHR44196">
    <property type="entry name" value="DEHYDROGENASE/REDUCTASE SDR FAMILY MEMBER 7B"/>
    <property type="match status" value="1"/>
</dbReference>
<dbReference type="RefSeq" id="WP_109093492.1">
    <property type="nucleotide sequence ID" value="NZ_JBQDYW010000005.1"/>
</dbReference>
<evidence type="ECO:0000313" key="4">
    <source>
        <dbReference type="Proteomes" id="UP000245283"/>
    </source>
</evidence>
<proteinExistence type="inferred from homology"/>
<protein>
    <submittedName>
        <fullName evidence="3">Short-chain dehydrogenase</fullName>
    </submittedName>
</protein>
<dbReference type="CDD" id="cd05233">
    <property type="entry name" value="SDR_c"/>
    <property type="match status" value="1"/>
</dbReference>
<keyword evidence="2" id="KW-0560">Oxidoreductase</keyword>
<dbReference type="GO" id="GO:0016020">
    <property type="term" value="C:membrane"/>
    <property type="evidence" value="ECO:0007669"/>
    <property type="project" value="TreeGrafter"/>
</dbReference>
<accession>A0A2V1K5V0</accession>
<comment type="similarity">
    <text evidence="1">Belongs to the short-chain dehydrogenases/reductases (SDR) family.</text>
</comment>
<dbReference type="PANTHER" id="PTHR44196:SF1">
    <property type="entry name" value="DEHYDROGENASE_REDUCTASE SDR FAMILY MEMBER 7B"/>
    <property type="match status" value="1"/>
</dbReference>
<evidence type="ECO:0000256" key="2">
    <source>
        <dbReference type="ARBA" id="ARBA00023002"/>
    </source>
</evidence>
<dbReference type="InterPro" id="IPR002347">
    <property type="entry name" value="SDR_fam"/>
</dbReference>
<dbReference type="OrthoDB" id="3189729at2"/>
<dbReference type="InterPro" id="IPR036291">
    <property type="entry name" value="NAD(P)-bd_dom_sf"/>
</dbReference>